<feature type="domain" description="HTH lacI-type" evidence="4">
    <location>
        <begin position="3"/>
        <end position="58"/>
    </location>
</feature>
<evidence type="ECO:0000259" key="4">
    <source>
        <dbReference type="PROSITE" id="PS50932"/>
    </source>
</evidence>
<proteinExistence type="predicted"/>
<evidence type="ECO:0000313" key="5">
    <source>
        <dbReference type="EMBL" id="ANZ66154.1"/>
    </source>
</evidence>
<dbReference type="RefSeq" id="WP_065901508.1">
    <property type="nucleotide sequence ID" value="NZ_CP014912.1"/>
</dbReference>
<dbReference type="Pfam" id="PF00356">
    <property type="entry name" value="LacI"/>
    <property type="match status" value="1"/>
</dbReference>
<keyword evidence="2" id="KW-0238">DNA-binding</keyword>
<dbReference type="Pfam" id="PF00532">
    <property type="entry name" value="Peripla_BP_1"/>
    <property type="match status" value="1"/>
</dbReference>
<dbReference type="InterPro" id="IPR000843">
    <property type="entry name" value="HTH_LacI"/>
</dbReference>
<dbReference type="STRING" id="240427.AYR62_00295"/>
<dbReference type="SUPFAM" id="SSF47413">
    <property type="entry name" value="lambda repressor-like DNA-binding domains"/>
    <property type="match status" value="1"/>
</dbReference>
<dbReference type="InterPro" id="IPR010982">
    <property type="entry name" value="Lambda_DNA-bd_dom_sf"/>
</dbReference>
<dbReference type="Gene3D" id="1.10.260.40">
    <property type="entry name" value="lambda repressor-like DNA-binding domains"/>
    <property type="match status" value="1"/>
</dbReference>
<keyword evidence="3" id="KW-0804">Transcription</keyword>
<dbReference type="Proteomes" id="UP000093267">
    <property type="component" value="Chromosome"/>
</dbReference>
<sequence length="328" mass="36227">MTVTIKDIAETANVSIATVSRVLADKEGFYSEKTATKVRQTAEKLGYRKNTAAVELVTQRSQVIGVIVSATKTNFANDIIAGIQDEAFKHNLSVIILYAGESDVDQQHRALQTVIERSVMGILILAIRPADADIAMLRAANIPHVFLSTSFDSQQLPFIGSDDFRIGYQATDFLIKKGHKKIGIAAIDRHSYIGTQRILGFQRAMADHDLPTKPEWIQDGKFTYDDGVEAMTTYGAQTELDAVIGTSDLAAIGVMNQAVAFGLSVPDDLAIMSIDGTQMVKIVRPQITSVTQSFYKMGNRGMKMMLQRDMDKFESQYTPFRIDERDST</sequence>
<keyword evidence="6" id="KW-1185">Reference proteome</keyword>
<dbReference type="CDD" id="cd01392">
    <property type="entry name" value="HTH_LacI"/>
    <property type="match status" value="1"/>
</dbReference>
<dbReference type="GO" id="GO:0000976">
    <property type="term" value="F:transcription cis-regulatory region binding"/>
    <property type="evidence" value="ECO:0007669"/>
    <property type="project" value="TreeGrafter"/>
</dbReference>
<dbReference type="GO" id="GO:0003700">
    <property type="term" value="F:DNA-binding transcription factor activity"/>
    <property type="evidence" value="ECO:0007669"/>
    <property type="project" value="TreeGrafter"/>
</dbReference>
<dbReference type="Gene3D" id="3.40.50.2300">
    <property type="match status" value="2"/>
</dbReference>
<evidence type="ECO:0000313" key="6">
    <source>
        <dbReference type="Proteomes" id="UP000093267"/>
    </source>
</evidence>
<dbReference type="SUPFAM" id="SSF53822">
    <property type="entry name" value="Periplasmic binding protein-like I"/>
    <property type="match status" value="1"/>
</dbReference>
<dbReference type="OrthoDB" id="9784962at2"/>
<name>A0A1B2IVR1_9LACO</name>
<organism evidence="5 6">
    <name type="scientific">Secundilactobacillus paracollinoides</name>
    <dbReference type="NCBI Taxonomy" id="240427"/>
    <lineage>
        <taxon>Bacteria</taxon>
        <taxon>Bacillati</taxon>
        <taxon>Bacillota</taxon>
        <taxon>Bacilli</taxon>
        <taxon>Lactobacillales</taxon>
        <taxon>Lactobacillaceae</taxon>
        <taxon>Secundilactobacillus</taxon>
    </lineage>
</organism>
<reference evidence="5 6" key="1">
    <citation type="submission" date="2016-03" db="EMBL/GenBank/DDBJ databases">
        <title>Pediococcus and Lactobacillus from brewery environment - whole genome sequencing and assembly.</title>
        <authorList>
            <person name="Behr J."/>
            <person name="Geissler A.J."/>
            <person name="Vogel R.F."/>
        </authorList>
    </citation>
    <scope>NUCLEOTIDE SEQUENCE [LARGE SCALE GENOMIC DNA]</scope>
    <source>
        <strain evidence="5 6">TMW 1.1995</strain>
    </source>
</reference>
<evidence type="ECO:0000256" key="3">
    <source>
        <dbReference type="ARBA" id="ARBA00023163"/>
    </source>
</evidence>
<dbReference type="PROSITE" id="PS00356">
    <property type="entry name" value="HTH_LACI_1"/>
    <property type="match status" value="1"/>
</dbReference>
<dbReference type="InterPro" id="IPR028082">
    <property type="entry name" value="Peripla_BP_I"/>
</dbReference>
<accession>A0A1B2IVR1</accession>
<dbReference type="SMART" id="SM00354">
    <property type="entry name" value="HTH_LACI"/>
    <property type="match status" value="1"/>
</dbReference>
<dbReference type="AlphaFoldDB" id="A0A1B2IVR1"/>
<gene>
    <name evidence="5" type="ORF">AYR63_02660</name>
</gene>
<dbReference type="PANTHER" id="PTHR30146">
    <property type="entry name" value="LACI-RELATED TRANSCRIPTIONAL REPRESSOR"/>
    <property type="match status" value="1"/>
</dbReference>
<protein>
    <submittedName>
        <fullName evidence="5">LacI family transcriptional regulator</fullName>
    </submittedName>
</protein>
<evidence type="ECO:0000256" key="2">
    <source>
        <dbReference type="ARBA" id="ARBA00023125"/>
    </source>
</evidence>
<evidence type="ECO:0000256" key="1">
    <source>
        <dbReference type="ARBA" id="ARBA00023015"/>
    </source>
</evidence>
<dbReference type="InterPro" id="IPR001761">
    <property type="entry name" value="Peripla_BP/Lac1_sug-bd_dom"/>
</dbReference>
<dbReference type="EMBL" id="CP014924">
    <property type="protein sequence ID" value="ANZ66154.1"/>
    <property type="molecule type" value="Genomic_DNA"/>
</dbReference>
<dbReference type="PROSITE" id="PS50932">
    <property type="entry name" value="HTH_LACI_2"/>
    <property type="match status" value="1"/>
</dbReference>
<dbReference type="PANTHER" id="PTHR30146:SF109">
    <property type="entry name" value="HTH-TYPE TRANSCRIPTIONAL REGULATOR GALS"/>
    <property type="match status" value="1"/>
</dbReference>
<keyword evidence="1" id="KW-0805">Transcription regulation</keyword>